<proteinExistence type="predicted"/>
<protein>
    <submittedName>
        <fullName evidence="2">Uncharacterized protein</fullName>
    </submittedName>
</protein>
<dbReference type="GeneID" id="98151402"/>
<keyword evidence="3" id="KW-1185">Reference proteome</keyword>
<gene>
    <name evidence="2" type="ORF">BJX68DRAFT_128010</name>
</gene>
<dbReference type="RefSeq" id="XP_070897144.1">
    <property type="nucleotide sequence ID" value="XM_071036238.1"/>
</dbReference>
<evidence type="ECO:0000256" key="1">
    <source>
        <dbReference type="SAM" id="MobiDB-lite"/>
    </source>
</evidence>
<evidence type="ECO:0000313" key="3">
    <source>
        <dbReference type="Proteomes" id="UP001610444"/>
    </source>
</evidence>
<organism evidence="2 3">
    <name type="scientific">Aspergillus pseudodeflectus</name>
    <dbReference type="NCBI Taxonomy" id="176178"/>
    <lineage>
        <taxon>Eukaryota</taxon>
        <taxon>Fungi</taxon>
        <taxon>Dikarya</taxon>
        <taxon>Ascomycota</taxon>
        <taxon>Pezizomycotina</taxon>
        <taxon>Eurotiomycetes</taxon>
        <taxon>Eurotiomycetidae</taxon>
        <taxon>Eurotiales</taxon>
        <taxon>Aspergillaceae</taxon>
        <taxon>Aspergillus</taxon>
        <taxon>Aspergillus subgen. Nidulantes</taxon>
    </lineage>
</organism>
<evidence type="ECO:0000313" key="2">
    <source>
        <dbReference type="EMBL" id="KAL2846329.1"/>
    </source>
</evidence>
<accession>A0ABR4K3J4</accession>
<sequence length="101" mass="10865">MVGWKFQPVNPWSGCSRTHVSRKARPNLDASQATAPLKELNPASPARPSNPGKRACLWISKLSQSGARGPSIKPQPQPTLRAGNITPVSPANHLAVIVRRV</sequence>
<dbReference type="EMBL" id="JBFXLR010000033">
    <property type="protein sequence ID" value="KAL2846329.1"/>
    <property type="molecule type" value="Genomic_DNA"/>
</dbReference>
<dbReference type="Proteomes" id="UP001610444">
    <property type="component" value="Unassembled WGS sequence"/>
</dbReference>
<reference evidence="2 3" key="1">
    <citation type="submission" date="2024-07" db="EMBL/GenBank/DDBJ databases">
        <title>Section-level genome sequencing and comparative genomics of Aspergillus sections Usti and Cavernicolus.</title>
        <authorList>
            <consortium name="Lawrence Berkeley National Laboratory"/>
            <person name="Nybo J.L."/>
            <person name="Vesth T.C."/>
            <person name="Theobald S."/>
            <person name="Frisvad J.C."/>
            <person name="Larsen T.O."/>
            <person name="Kjaerboelling I."/>
            <person name="Rothschild-Mancinelli K."/>
            <person name="Lyhne E.K."/>
            <person name="Kogle M.E."/>
            <person name="Barry K."/>
            <person name="Clum A."/>
            <person name="Na H."/>
            <person name="Ledsgaard L."/>
            <person name="Lin J."/>
            <person name="Lipzen A."/>
            <person name="Kuo A."/>
            <person name="Riley R."/>
            <person name="Mondo S."/>
            <person name="LaButti K."/>
            <person name="Haridas S."/>
            <person name="Pangalinan J."/>
            <person name="Salamov A.A."/>
            <person name="Simmons B.A."/>
            <person name="Magnuson J.K."/>
            <person name="Chen J."/>
            <person name="Drula E."/>
            <person name="Henrissat B."/>
            <person name="Wiebenga A."/>
            <person name="Lubbers R.J."/>
            <person name="Gomes A.C."/>
            <person name="Macurrencykelacurrency M.R."/>
            <person name="Stajich J."/>
            <person name="Grigoriev I.V."/>
            <person name="Mortensen U.H."/>
            <person name="De vries R.P."/>
            <person name="Baker S.E."/>
            <person name="Andersen M.R."/>
        </authorList>
    </citation>
    <scope>NUCLEOTIDE SEQUENCE [LARGE SCALE GENOMIC DNA]</scope>
    <source>
        <strain evidence="2 3">CBS 756.74</strain>
    </source>
</reference>
<name>A0ABR4K3J4_9EURO</name>
<comment type="caution">
    <text evidence="2">The sequence shown here is derived from an EMBL/GenBank/DDBJ whole genome shotgun (WGS) entry which is preliminary data.</text>
</comment>
<feature type="region of interest" description="Disordered" evidence="1">
    <location>
        <begin position="15"/>
        <end position="86"/>
    </location>
</feature>